<organism evidence="1">
    <name type="scientific">viral metagenome</name>
    <dbReference type="NCBI Taxonomy" id="1070528"/>
    <lineage>
        <taxon>unclassified sequences</taxon>
        <taxon>metagenomes</taxon>
        <taxon>organismal metagenomes</taxon>
    </lineage>
</organism>
<sequence length="77" mass="8707">MFVCCPHCNTTIEIIELNCRIFRCGILKSTGQQIDPHLPKEQCDILVEHAEIYGCGKPFKVDPQEDGTLVCYDCGYI</sequence>
<protein>
    <submittedName>
        <fullName evidence="1">Uncharacterized protein</fullName>
    </submittedName>
</protein>
<evidence type="ECO:0000313" key="1">
    <source>
        <dbReference type="EMBL" id="QHU10256.1"/>
    </source>
</evidence>
<dbReference type="EMBL" id="MN740752">
    <property type="protein sequence ID" value="QHU10256.1"/>
    <property type="molecule type" value="Genomic_DNA"/>
</dbReference>
<dbReference type="AlphaFoldDB" id="A0A6C0JZK5"/>
<name>A0A6C0JZK5_9ZZZZ</name>
<accession>A0A6C0JZK5</accession>
<reference evidence="1" key="1">
    <citation type="journal article" date="2020" name="Nature">
        <title>Giant virus diversity and host interactions through global metagenomics.</title>
        <authorList>
            <person name="Schulz F."/>
            <person name="Roux S."/>
            <person name="Paez-Espino D."/>
            <person name="Jungbluth S."/>
            <person name="Walsh D.A."/>
            <person name="Denef V.J."/>
            <person name="McMahon K.D."/>
            <person name="Konstantinidis K.T."/>
            <person name="Eloe-Fadrosh E.A."/>
            <person name="Kyrpides N.C."/>
            <person name="Woyke T."/>
        </authorList>
    </citation>
    <scope>NUCLEOTIDE SEQUENCE</scope>
    <source>
        <strain evidence="1">GVMAG-S-1101164-67</strain>
    </source>
</reference>
<proteinExistence type="predicted"/>